<accession>A0ABT4TDN4</accession>
<name>A0ABT4TDN4_9ACTN</name>
<feature type="non-terminal residue" evidence="1">
    <location>
        <position position="126"/>
    </location>
</feature>
<gene>
    <name evidence="1" type="ORF">OUY24_43705</name>
</gene>
<evidence type="ECO:0000313" key="2">
    <source>
        <dbReference type="Proteomes" id="UP001212498"/>
    </source>
</evidence>
<dbReference type="EMBL" id="JAPNUD010000324">
    <property type="protein sequence ID" value="MDA0647578.1"/>
    <property type="molecule type" value="Genomic_DNA"/>
</dbReference>
<proteinExistence type="predicted"/>
<keyword evidence="2" id="KW-1185">Reference proteome</keyword>
<evidence type="ECO:0000313" key="1">
    <source>
        <dbReference type="EMBL" id="MDA0647578.1"/>
    </source>
</evidence>
<comment type="caution">
    <text evidence="1">The sequence shown here is derived from an EMBL/GenBank/DDBJ whole genome shotgun (WGS) entry which is preliminary data.</text>
</comment>
<dbReference type="InterPro" id="IPR011990">
    <property type="entry name" value="TPR-like_helical_dom_sf"/>
</dbReference>
<dbReference type="Proteomes" id="UP001212498">
    <property type="component" value="Unassembled WGS sequence"/>
</dbReference>
<dbReference type="Gene3D" id="1.25.40.10">
    <property type="entry name" value="Tetratricopeptide repeat domain"/>
    <property type="match status" value="1"/>
</dbReference>
<dbReference type="RefSeq" id="WP_271280488.1">
    <property type="nucleotide sequence ID" value="NZ_JAPNUD010000324.1"/>
</dbReference>
<protein>
    <recommendedName>
        <fullName evidence="3">Tetratricopeptide repeat protein</fullName>
    </recommendedName>
</protein>
<evidence type="ECO:0008006" key="3">
    <source>
        <dbReference type="Google" id="ProtNLM"/>
    </source>
</evidence>
<organism evidence="1 2">
    <name type="scientific">Nonomuraea ferruginea</name>
    <dbReference type="NCBI Taxonomy" id="46174"/>
    <lineage>
        <taxon>Bacteria</taxon>
        <taxon>Bacillati</taxon>
        <taxon>Actinomycetota</taxon>
        <taxon>Actinomycetes</taxon>
        <taxon>Streptosporangiales</taxon>
        <taxon>Streptosporangiaceae</taxon>
        <taxon>Nonomuraea</taxon>
    </lineage>
</organism>
<dbReference type="SUPFAM" id="SSF48452">
    <property type="entry name" value="TPR-like"/>
    <property type="match status" value="1"/>
</dbReference>
<reference evidence="1 2" key="1">
    <citation type="submission" date="2022-11" db="EMBL/GenBank/DDBJ databases">
        <title>Nonomuraea corallina sp. nov., a new species of the genus Nonomuraea isolated from sea side sediment in Thai sea.</title>
        <authorList>
            <person name="Ngamcharungchit C."/>
            <person name="Matsumoto A."/>
            <person name="Suriyachadkun C."/>
            <person name="Panbangred W."/>
            <person name="Inahashi Y."/>
            <person name="Intra B."/>
        </authorList>
    </citation>
    <scope>NUCLEOTIDE SEQUENCE [LARGE SCALE GENOMIC DNA]</scope>
    <source>
        <strain evidence="1 2">DSM 43553</strain>
    </source>
</reference>
<sequence length="126" mass="13376">MSGPREPGDSHDVLAMVFARPKEALQAARAILAGRRGPYDSSIARQAIGILHREFGDIEAAIGELRQAVRLARRSGSPDREADVLATLGIALVHHGRTRSGLSALDSAAGRATGTTRARVLFRRAG</sequence>